<dbReference type="InterPro" id="IPR032109">
    <property type="entry name" value="Big_3_5"/>
</dbReference>
<dbReference type="Pfam" id="PF25390">
    <property type="entry name" value="WD40_RLD"/>
    <property type="match status" value="1"/>
</dbReference>
<evidence type="ECO:0000259" key="5">
    <source>
        <dbReference type="Pfam" id="PF25390"/>
    </source>
</evidence>
<dbReference type="InterPro" id="IPR051553">
    <property type="entry name" value="Ran_GTPase-activating"/>
</dbReference>
<evidence type="ECO:0008006" key="8">
    <source>
        <dbReference type="Google" id="ProtNLM"/>
    </source>
</evidence>
<dbReference type="PRINTS" id="PR00633">
    <property type="entry name" value="RCCNDNSATION"/>
</dbReference>
<feature type="domain" description="RCC1-like" evidence="5">
    <location>
        <begin position="216"/>
        <end position="474"/>
    </location>
</feature>
<accession>A0A558D9W6</accession>
<dbReference type="SUPFAM" id="SSF50985">
    <property type="entry name" value="RCC1/BLIP-II"/>
    <property type="match status" value="2"/>
</dbReference>
<proteinExistence type="predicted"/>
<dbReference type="PROSITE" id="PS00626">
    <property type="entry name" value="RCC1_2"/>
    <property type="match status" value="3"/>
</dbReference>
<keyword evidence="7" id="KW-1185">Reference proteome</keyword>
<evidence type="ECO:0000256" key="2">
    <source>
        <dbReference type="ARBA" id="ARBA00022737"/>
    </source>
</evidence>
<evidence type="ECO:0000313" key="7">
    <source>
        <dbReference type="Proteomes" id="UP000320011"/>
    </source>
</evidence>
<gene>
    <name evidence="6" type="ORF">FNH05_06880</name>
</gene>
<dbReference type="GO" id="GO:0005085">
    <property type="term" value="F:guanyl-nucleotide exchange factor activity"/>
    <property type="evidence" value="ECO:0007669"/>
    <property type="project" value="TreeGrafter"/>
</dbReference>
<keyword evidence="1" id="KW-0344">Guanine-nucleotide releasing factor</keyword>
<dbReference type="OrthoDB" id="9796385at2"/>
<dbReference type="InterPro" id="IPR058923">
    <property type="entry name" value="RCC1-like_dom"/>
</dbReference>
<evidence type="ECO:0000256" key="1">
    <source>
        <dbReference type="ARBA" id="ARBA00022658"/>
    </source>
</evidence>
<organism evidence="6 7">
    <name type="scientific">Amycolatopsis rhizosphaerae</name>
    <dbReference type="NCBI Taxonomy" id="2053003"/>
    <lineage>
        <taxon>Bacteria</taxon>
        <taxon>Bacillati</taxon>
        <taxon>Actinomycetota</taxon>
        <taxon>Actinomycetes</taxon>
        <taxon>Pseudonocardiales</taxon>
        <taxon>Pseudonocardiaceae</taxon>
        <taxon>Amycolatopsis</taxon>
    </lineage>
</organism>
<evidence type="ECO:0000259" key="4">
    <source>
        <dbReference type="Pfam" id="PF16640"/>
    </source>
</evidence>
<dbReference type="PANTHER" id="PTHR45982:SF1">
    <property type="entry name" value="REGULATOR OF CHROMOSOME CONDENSATION"/>
    <property type="match status" value="1"/>
</dbReference>
<evidence type="ECO:0000256" key="3">
    <source>
        <dbReference type="SAM" id="MobiDB-lite"/>
    </source>
</evidence>
<dbReference type="PANTHER" id="PTHR45982">
    <property type="entry name" value="REGULATOR OF CHROMOSOME CONDENSATION"/>
    <property type="match status" value="1"/>
</dbReference>
<feature type="domain" description="Bacterial Ig-like" evidence="4">
    <location>
        <begin position="108"/>
        <end position="200"/>
    </location>
</feature>
<sequence length="904" mass="91015">MIKAPYDGPLPGSSDRPLCRRPDLLSQAFQGIRLTRSPVLGPKCANKPGRKSPHYGGQSTLLLSVLEIKFGTPGSGPPSTGSSARHHPLSVTRWPGEDDMLIATTTTLTISPDSVPAGWPVTFTVTVTPASSAPQPVSGGVRLESGTTHLASLLLPPDGSGVVTWTTTHLAPGSYNVTAFFEFGGIYDRSTSAAVPLTVAPTTPTSTASSSLAATRAASGGFPQATATTPPGYELAWGDNVYGELGDGSTVNRNVPVFSSLPPNVLVTGTDGGYSFSLAVTSTGQALAWGYNSYGQLGNDSTTNSDVPVPVLLPSDTTVTAVSAGAYHALALTSTGTVLAWGANWYGQLGNGTFDSSLVPVPVSLSLPVGVTITAIAAGAYHSLALASNGTMLAWGANWYGQLGNGDTSGTNQPTPVPVSLSLPTGVTVTAIAAGGVYSLALTSDGAVLAWGANWSGQLGNGDTSGANQPTPVPVSLPPGTIVKTIDAGGAHSLAVTSNNGLLTWGDNSSGQLGDGTHTSSYVPVPISLPGTTITEVAGGDYHSLAMTSTGHALGWGDNSYGQVGEGTFTERTSPVAVSLPGDTTVATIAAGSVHSLAINALTPTTTLLTQSLESTTLGQPVTFTATVTPDTERAEAPTGTVYFYDDNGSTLLGSAPVAPNGRGGGIARFTTTNLGVGTHHISAHYSGDVNFEGSDSNTVDHVVGQAYAAVVLNESPSSVTPGQPVTFFVDVIPPAGAGGFVPTGTVRFNDGTAVLGSATLNNGTAVFTTTLPSGTHVVTATYLGDTNYLGGLVSSPVLVAVNAPKASTNTALTVVPLSPRSGQTVTMTATVTAVAPATGTPTGTVSFYDGTTLLNTATLDPSGVATYSTSTLSIGTHSIKAVYNGDSNFLGSTSSTLPVTVTP</sequence>
<evidence type="ECO:0000313" key="6">
    <source>
        <dbReference type="EMBL" id="TVT57815.1"/>
    </source>
</evidence>
<dbReference type="Proteomes" id="UP000320011">
    <property type="component" value="Unassembled WGS sequence"/>
</dbReference>
<reference evidence="6 7" key="1">
    <citation type="submission" date="2019-07" db="EMBL/GenBank/DDBJ databases">
        <authorList>
            <person name="Duangmal K."/>
            <person name="Teo W.F.A."/>
        </authorList>
    </citation>
    <scope>NUCLEOTIDE SEQUENCE [LARGE SCALE GENOMIC DNA]</scope>
    <source>
        <strain evidence="6 7">TBRC 6029</strain>
    </source>
</reference>
<feature type="domain" description="Bacterial Ig-like" evidence="4">
    <location>
        <begin position="713"/>
        <end position="803"/>
    </location>
</feature>
<feature type="region of interest" description="Disordered" evidence="3">
    <location>
        <begin position="72"/>
        <end position="91"/>
    </location>
</feature>
<dbReference type="Gene3D" id="2.130.10.30">
    <property type="entry name" value="Regulator of chromosome condensation 1/beta-lactamase-inhibitor protein II"/>
    <property type="match status" value="2"/>
</dbReference>
<keyword evidence="2" id="KW-0677">Repeat</keyword>
<dbReference type="InterPro" id="IPR000408">
    <property type="entry name" value="Reg_chr_condens"/>
</dbReference>
<dbReference type="Gene3D" id="2.60.40.10">
    <property type="entry name" value="Immunoglobulins"/>
    <property type="match status" value="3"/>
</dbReference>
<protein>
    <recommendedName>
        <fullName evidence="8">Ig-like domain repeat protein</fullName>
    </recommendedName>
</protein>
<dbReference type="GO" id="GO:0005737">
    <property type="term" value="C:cytoplasm"/>
    <property type="evidence" value="ECO:0007669"/>
    <property type="project" value="TreeGrafter"/>
</dbReference>
<name>A0A558D9W6_9PSEU</name>
<dbReference type="Pfam" id="PF00415">
    <property type="entry name" value="RCC1"/>
    <property type="match status" value="2"/>
</dbReference>
<feature type="domain" description="Bacterial Ig-like" evidence="4">
    <location>
        <begin position="609"/>
        <end position="704"/>
    </location>
</feature>
<dbReference type="Pfam" id="PF16640">
    <property type="entry name" value="Big_3_5"/>
    <property type="match status" value="4"/>
</dbReference>
<dbReference type="InterPro" id="IPR009091">
    <property type="entry name" value="RCC1/BLIP-II"/>
</dbReference>
<comment type="caution">
    <text evidence="6">The sequence shown here is derived from an EMBL/GenBank/DDBJ whole genome shotgun (WGS) entry which is preliminary data.</text>
</comment>
<dbReference type="PROSITE" id="PS50012">
    <property type="entry name" value="RCC1_3"/>
    <property type="match status" value="7"/>
</dbReference>
<feature type="domain" description="Bacterial Ig-like" evidence="4">
    <location>
        <begin position="813"/>
        <end position="903"/>
    </location>
</feature>
<dbReference type="GO" id="GO:0005975">
    <property type="term" value="P:carbohydrate metabolic process"/>
    <property type="evidence" value="ECO:0007669"/>
    <property type="project" value="UniProtKB-ARBA"/>
</dbReference>
<reference evidence="6 7" key="2">
    <citation type="submission" date="2019-08" db="EMBL/GenBank/DDBJ databases">
        <title>Amycolatopsis acidicola sp. nov., isolated from peat swamp forest soil.</title>
        <authorList>
            <person name="Srisuk N."/>
        </authorList>
    </citation>
    <scope>NUCLEOTIDE SEQUENCE [LARGE SCALE GENOMIC DNA]</scope>
    <source>
        <strain evidence="6 7">TBRC 6029</strain>
    </source>
</reference>
<dbReference type="AlphaFoldDB" id="A0A558D9W6"/>
<dbReference type="InterPro" id="IPR013783">
    <property type="entry name" value="Ig-like_fold"/>
</dbReference>
<dbReference type="EMBL" id="VJWX01000041">
    <property type="protein sequence ID" value="TVT57815.1"/>
    <property type="molecule type" value="Genomic_DNA"/>
</dbReference>